<feature type="binding site" evidence="1">
    <location>
        <position position="59"/>
    </location>
    <ligand>
        <name>Zn(2+)</name>
        <dbReference type="ChEBI" id="CHEBI:29105"/>
        <label>1</label>
    </ligand>
</feature>
<dbReference type="SUPFAM" id="SSF51338">
    <property type="entry name" value="Composite domain of metallo-dependent hydrolases"/>
    <property type="match status" value="1"/>
</dbReference>
<sequence>MYDLVIRNARFITGETMDIGVTTGKIQLVVPTIEGLGREELSLKDGQYLSAGWIDDHVHCFEKMSLYYDYPDRIGVDMGVTTVIDAGSTGAENISDFYEYAKKATTNVFALVNISKKGIIKQDELADLSKIQLTLIEQKIKEFSDFIIGLKARMSQTVVGKNDITPLQLAKKCQKENQELPLMVHIGSAPPQLVDILAVMEKGDVLTHCFNGKGNGILDPVTQEIKPFVKKAKAKGVVFDIGHGTDSFNFHVAEKALQAGIIADSISTDIYIRNRENGPVYDLATTMEKMHIVGYSWIEILEKVTNAPAKHFHLKAKGQVKKGFDADFTIFEIHEQKRVLTDSNGNQRESIQHLKPVSVIIGGVRHECKL</sequence>
<proteinExistence type="predicted"/>
<evidence type="ECO:0000256" key="1">
    <source>
        <dbReference type="PIRSR" id="PIRSR039004-1"/>
    </source>
</evidence>
<keyword evidence="1" id="KW-0862">Zinc</keyword>
<dbReference type="NCBIfam" id="NF006689">
    <property type="entry name" value="PRK09237.1"/>
    <property type="match status" value="1"/>
</dbReference>
<dbReference type="GO" id="GO:0019213">
    <property type="term" value="F:deacetylase activity"/>
    <property type="evidence" value="ECO:0007669"/>
    <property type="project" value="InterPro"/>
</dbReference>
<dbReference type="PANTHER" id="PTHR42717:SF1">
    <property type="entry name" value="IMIDAZOLONEPROPIONASE AND RELATED AMIDOHYDROLASES"/>
    <property type="match status" value="1"/>
</dbReference>
<comment type="caution">
    <text evidence="4">The sequence shown here is derived from an EMBL/GenBank/DDBJ whole genome shotgun (WGS) entry which is preliminary data.</text>
</comment>
<dbReference type="Gene3D" id="3.20.20.140">
    <property type="entry name" value="Metal-dependent hydrolases"/>
    <property type="match status" value="1"/>
</dbReference>
<organism evidence="4 5">
    <name type="scientific">Candidatus Enterococcus wittei</name>
    <dbReference type="NCBI Taxonomy" id="1987383"/>
    <lineage>
        <taxon>Bacteria</taxon>
        <taxon>Bacillati</taxon>
        <taxon>Bacillota</taxon>
        <taxon>Bacilli</taxon>
        <taxon>Lactobacillales</taxon>
        <taxon>Enterococcaceae</taxon>
        <taxon>Enterococcus</taxon>
    </lineage>
</organism>
<dbReference type="InterPro" id="IPR020043">
    <property type="entry name" value="Deacetylase_Atu3266-like"/>
</dbReference>
<dbReference type="Proteomes" id="UP000194933">
    <property type="component" value="Unassembled WGS sequence"/>
</dbReference>
<accession>A0A242JZ08</accession>
<dbReference type="Gene3D" id="2.30.40.10">
    <property type="entry name" value="Urease, subunit C, domain 1"/>
    <property type="match status" value="1"/>
</dbReference>
<keyword evidence="1" id="KW-0479">Metal-binding</keyword>
<dbReference type="RefSeq" id="WP_086284934.1">
    <property type="nucleotide sequence ID" value="NZ_NGMO01000003.1"/>
</dbReference>
<dbReference type="InterPro" id="IPR047601">
    <property type="entry name" value="EF_0837-like"/>
</dbReference>
<evidence type="ECO:0000313" key="5">
    <source>
        <dbReference type="Proteomes" id="UP000194933"/>
    </source>
</evidence>
<feature type="binding site" description="via carbamate group" evidence="1">
    <location>
        <position position="151"/>
    </location>
    <ligand>
        <name>Zn(2+)</name>
        <dbReference type="ChEBI" id="CHEBI:29105"/>
        <label>2</label>
    </ligand>
</feature>
<dbReference type="SUPFAM" id="SSF51556">
    <property type="entry name" value="Metallo-dependent hydrolases"/>
    <property type="match status" value="1"/>
</dbReference>
<feature type="binding site" evidence="1">
    <location>
        <position position="185"/>
    </location>
    <ligand>
        <name>Zn(2+)</name>
        <dbReference type="ChEBI" id="CHEBI:29105"/>
        <label>2</label>
    </ligand>
</feature>
<dbReference type="GO" id="GO:0046872">
    <property type="term" value="F:metal ion binding"/>
    <property type="evidence" value="ECO:0007669"/>
    <property type="project" value="UniProtKB-KW"/>
</dbReference>
<dbReference type="InterPro" id="IPR011059">
    <property type="entry name" value="Metal-dep_hydrolase_composite"/>
</dbReference>
<gene>
    <name evidence="4" type="ORF">A5844_001859</name>
</gene>
<dbReference type="GO" id="GO:0016810">
    <property type="term" value="F:hydrolase activity, acting on carbon-nitrogen (but not peptide) bonds"/>
    <property type="evidence" value="ECO:0007669"/>
    <property type="project" value="InterPro"/>
</dbReference>
<evidence type="ECO:0000256" key="3">
    <source>
        <dbReference type="PIRSR" id="PIRSR039004-3"/>
    </source>
</evidence>
<dbReference type="STRING" id="1987383.A5844_001859"/>
<name>A0A242JZ08_9ENTE</name>
<dbReference type="AlphaFoldDB" id="A0A242JZ08"/>
<feature type="site" description="Transition state stabilizer" evidence="3">
    <location>
        <position position="153"/>
    </location>
</feature>
<evidence type="ECO:0000256" key="2">
    <source>
        <dbReference type="PIRSR" id="PIRSR039004-2"/>
    </source>
</evidence>
<feature type="modified residue" description="N6-carboxylysine" evidence="2">
    <location>
        <position position="151"/>
    </location>
</feature>
<protein>
    <submittedName>
        <fullName evidence="4">Uncharacterized protein</fullName>
    </submittedName>
</protein>
<feature type="binding site" description="via carbamate group" evidence="1">
    <location>
        <position position="151"/>
    </location>
    <ligand>
        <name>Zn(2+)</name>
        <dbReference type="ChEBI" id="CHEBI:29105"/>
        <label>1</label>
    </ligand>
</feature>
<dbReference type="Pfam" id="PF22647">
    <property type="entry name" value="EF_0837-like_N"/>
    <property type="match status" value="1"/>
</dbReference>
<reference evidence="4 5" key="1">
    <citation type="submission" date="2017-05" db="EMBL/GenBank/DDBJ databases">
        <title>The Genome Sequence of Enterococcus sp. 10A9_DIV0425.</title>
        <authorList>
            <consortium name="The Broad Institute Genomics Platform"/>
            <consortium name="The Broad Institute Genomic Center for Infectious Diseases"/>
            <person name="Earl A."/>
            <person name="Manson A."/>
            <person name="Schwartman J."/>
            <person name="Gilmore M."/>
            <person name="Abouelleil A."/>
            <person name="Cao P."/>
            <person name="Chapman S."/>
            <person name="Cusick C."/>
            <person name="Shea T."/>
            <person name="Young S."/>
            <person name="Neafsey D."/>
            <person name="Nusbaum C."/>
            <person name="Birren B."/>
        </authorList>
    </citation>
    <scope>NUCLEOTIDE SEQUENCE [LARGE SCALE GENOMIC DNA]</scope>
    <source>
        <strain evidence="4 5">10A9_DIV0425</strain>
    </source>
</reference>
<dbReference type="EMBL" id="NGMO01000003">
    <property type="protein sequence ID" value="OTP10161.1"/>
    <property type="molecule type" value="Genomic_DNA"/>
</dbReference>
<feature type="binding site" evidence="1">
    <location>
        <position position="208"/>
    </location>
    <ligand>
        <name>Zn(2+)</name>
        <dbReference type="ChEBI" id="CHEBI:29105"/>
        <label>2</label>
    </ligand>
</feature>
<dbReference type="PANTHER" id="PTHR42717">
    <property type="entry name" value="DIHYDROOROTASE-RELATED"/>
    <property type="match status" value="1"/>
</dbReference>
<keyword evidence="5" id="KW-1185">Reference proteome</keyword>
<dbReference type="PIRSF" id="PIRSF039004">
    <property type="entry name" value="ADE_EF_0837"/>
    <property type="match status" value="1"/>
</dbReference>
<dbReference type="NCBIfam" id="TIGR03583">
    <property type="entry name" value="EF_0837"/>
    <property type="match status" value="1"/>
</dbReference>
<evidence type="ECO:0000313" key="4">
    <source>
        <dbReference type="EMBL" id="OTP10161.1"/>
    </source>
</evidence>
<feature type="binding site" evidence="1">
    <location>
        <position position="57"/>
    </location>
    <ligand>
        <name>Zn(2+)</name>
        <dbReference type="ChEBI" id="CHEBI:29105"/>
        <label>1</label>
    </ligand>
</feature>
<feature type="binding site" evidence="1">
    <location>
        <position position="269"/>
    </location>
    <ligand>
        <name>Zn(2+)</name>
        <dbReference type="ChEBI" id="CHEBI:29105"/>
        <label>1</label>
    </ligand>
</feature>
<dbReference type="InterPro" id="IPR032466">
    <property type="entry name" value="Metal_Hydrolase"/>
</dbReference>